<sequence length="123" mass="13815">MASDFHEQQQQNSASYMKANGEKQSYTSSDEIRVGSSEVMSHAQRQAFLKTSHLEKLFGVAHLLPEVEALTNIESGQRTDTKVEMGLSVSEKIFLQNVLRTSHSYFGKIYYALALSLKENLAQ</sequence>
<keyword evidence="3" id="KW-1185">Reference proteome</keyword>
<evidence type="ECO:0000313" key="3">
    <source>
        <dbReference type="Proteomes" id="UP000637383"/>
    </source>
</evidence>
<organism evidence="2 3">
    <name type="scientific">Nostoc paludosum FACHB-159</name>
    <dbReference type="NCBI Taxonomy" id="2692908"/>
    <lineage>
        <taxon>Bacteria</taxon>
        <taxon>Bacillati</taxon>
        <taxon>Cyanobacteriota</taxon>
        <taxon>Cyanophyceae</taxon>
        <taxon>Nostocales</taxon>
        <taxon>Nostocaceae</taxon>
        <taxon>Nostoc</taxon>
    </lineage>
</organism>
<name>A0ABR8K8K9_9NOSO</name>
<evidence type="ECO:0000256" key="1">
    <source>
        <dbReference type="SAM" id="MobiDB-lite"/>
    </source>
</evidence>
<accession>A0ABR8K8K9</accession>
<proteinExistence type="predicted"/>
<gene>
    <name evidence="2" type="ORF">H6H03_11270</name>
</gene>
<dbReference type="EMBL" id="JACJTU010000009">
    <property type="protein sequence ID" value="MBD2734487.1"/>
    <property type="molecule type" value="Genomic_DNA"/>
</dbReference>
<feature type="region of interest" description="Disordered" evidence="1">
    <location>
        <begin position="1"/>
        <end position="30"/>
    </location>
</feature>
<reference evidence="2 3" key="1">
    <citation type="journal article" date="2020" name="ISME J.">
        <title>Comparative genomics reveals insights into cyanobacterial evolution and habitat adaptation.</title>
        <authorList>
            <person name="Chen M.Y."/>
            <person name="Teng W.K."/>
            <person name="Zhao L."/>
            <person name="Hu C.X."/>
            <person name="Zhou Y.K."/>
            <person name="Han B.P."/>
            <person name="Song L.R."/>
            <person name="Shu W.S."/>
        </authorList>
    </citation>
    <scope>NUCLEOTIDE SEQUENCE [LARGE SCALE GENOMIC DNA]</scope>
    <source>
        <strain evidence="2 3">FACHB-159</strain>
    </source>
</reference>
<evidence type="ECO:0000313" key="2">
    <source>
        <dbReference type="EMBL" id="MBD2734487.1"/>
    </source>
</evidence>
<comment type="caution">
    <text evidence="2">The sequence shown here is derived from an EMBL/GenBank/DDBJ whole genome shotgun (WGS) entry which is preliminary data.</text>
</comment>
<dbReference type="Proteomes" id="UP000637383">
    <property type="component" value="Unassembled WGS sequence"/>
</dbReference>
<protein>
    <submittedName>
        <fullName evidence="2">Uncharacterized protein</fullName>
    </submittedName>
</protein>